<feature type="transmembrane region" description="Helical" evidence="2">
    <location>
        <begin position="173"/>
        <end position="192"/>
    </location>
</feature>
<feature type="transmembrane region" description="Helical" evidence="2">
    <location>
        <begin position="580"/>
        <end position="602"/>
    </location>
</feature>
<dbReference type="InterPro" id="IPR021514">
    <property type="entry name" value="DUF3176"/>
</dbReference>
<keyword evidence="2" id="KW-0812">Transmembrane</keyword>
<dbReference type="AlphaFoldDB" id="A0A9W8X7B7"/>
<proteinExistence type="predicted"/>
<keyword evidence="2" id="KW-1133">Transmembrane helix</keyword>
<dbReference type="OrthoDB" id="5376804at2759"/>
<name>A0A9W8X7B7_9PLEO</name>
<protein>
    <submittedName>
        <fullName evidence="3">Uncharacterized protein</fullName>
    </submittedName>
</protein>
<dbReference type="PANTHER" id="PTHR35394:SF5">
    <property type="entry name" value="DUF3176 DOMAIN-CONTAINING PROTEIN"/>
    <property type="match status" value="1"/>
</dbReference>
<keyword evidence="4" id="KW-1185">Reference proteome</keyword>
<sequence>MSDQKTQYVTVHDSAPSPPSSALLSPRTKSAQGLFRFRQSAHRFWLLEVGASVLSLLMFMAILIILCDLDDQVYGAASGDQGDKNKRPHIFPILAFLSAVMRATMLLPVATAIGQLKWSWFRSPRRLVDIERFDEAARGILGSAKLFFYLRFRCVRTRERYEEKFTNLSIHRNLACIGAALTILALPLDALIQSSIRMPSKVESVNYLRERSPEFLTYPNQTFLERAASYSESQTFTDNDIPWAETPMVNAIQFGLGYSNGPSNFITAETNVVCPTGYCNFTKSQTLSVAHSCAFRNDIQNVPETGTGIEALAPYQTLPGTDLRIYSQGYTGAFKQKISAATYAKYPVPKPILPYETGAYADDPLSGIDWPLIARTSMLFSWAPDNWTNGTDYTYAIDCGLYWTFRTTQMYVNDVSNFTLKSNDDNVTFVAEYDDQRRWVLRPTTCFVDGQHVPDASESSHNDTYWRDNCVFWVSDFAHVGVQNLLTDPTRGFIGNLTYLDRDMNKWNDRNTFTMNLEAASAGQTREDTFNNIDTMWQNIAFFAAFTVRGGESIQTNADPVNLNVTGTVYALVTYYSIDWLRLTMPAFIIVCCALFVLYTAVSTRKEYAWRRSALPLLFHGLEDQERYAQGDVRDFNAMQDAAKEIRVRLTEHVDENGARLTTQN</sequence>
<dbReference type="Pfam" id="PF11374">
    <property type="entry name" value="DUF3176"/>
    <property type="match status" value="1"/>
</dbReference>
<keyword evidence="2" id="KW-0472">Membrane</keyword>
<evidence type="ECO:0000256" key="1">
    <source>
        <dbReference type="SAM" id="MobiDB-lite"/>
    </source>
</evidence>
<accession>A0A9W8X7B7</accession>
<evidence type="ECO:0000313" key="3">
    <source>
        <dbReference type="EMBL" id="KAJ4342713.1"/>
    </source>
</evidence>
<dbReference type="PANTHER" id="PTHR35394">
    <property type="entry name" value="DUF3176 DOMAIN-CONTAINING PROTEIN"/>
    <property type="match status" value="1"/>
</dbReference>
<feature type="transmembrane region" description="Helical" evidence="2">
    <location>
        <begin position="44"/>
        <end position="69"/>
    </location>
</feature>
<organism evidence="3 4">
    <name type="scientific">Didymella glomerata</name>
    <dbReference type="NCBI Taxonomy" id="749621"/>
    <lineage>
        <taxon>Eukaryota</taxon>
        <taxon>Fungi</taxon>
        <taxon>Dikarya</taxon>
        <taxon>Ascomycota</taxon>
        <taxon>Pezizomycotina</taxon>
        <taxon>Dothideomycetes</taxon>
        <taxon>Pleosporomycetidae</taxon>
        <taxon>Pleosporales</taxon>
        <taxon>Pleosporineae</taxon>
        <taxon>Didymellaceae</taxon>
        <taxon>Didymella</taxon>
    </lineage>
</organism>
<feature type="region of interest" description="Disordered" evidence="1">
    <location>
        <begin position="1"/>
        <end position="25"/>
    </location>
</feature>
<evidence type="ECO:0000256" key="2">
    <source>
        <dbReference type="SAM" id="Phobius"/>
    </source>
</evidence>
<comment type="caution">
    <text evidence="3">The sequence shown here is derived from an EMBL/GenBank/DDBJ whole genome shotgun (WGS) entry which is preliminary data.</text>
</comment>
<evidence type="ECO:0000313" key="4">
    <source>
        <dbReference type="Proteomes" id="UP001140562"/>
    </source>
</evidence>
<dbReference type="Proteomes" id="UP001140562">
    <property type="component" value="Unassembled WGS sequence"/>
</dbReference>
<feature type="transmembrane region" description="Helical" evidence="2">
    <location>
        <begin position="90"/>
        <end position="116"/>
    </location>
</feature>
<reference evidence="3" key="1">
    <citation type="submission" date="2022-10" db="EMBL/GenBank/DDBJ databases">
        <title>Tapping the CABI collections for fungal endophytes: first genome assemblies for Collariella, Neodidymelliopsis, Ascochyta clinopodiicola, Didymella pomorum, Didymosphaeria variabile, Neocosmospora piperis and Neocucurbitaria cava.</title>
        <authorList>
            <person name="Hill R."/>
        </authorList>
    </citation>
    <scope>NUCLEOTIDE SEQUENCE</scope>
    <source>
        <strain evidence="3">IMI 360193</strain>
    </source>
</reference>
<dbReference type="EMBL" id="JAPEUV010000005">
    <property type="protein sequence ID" value="KAJ4342713.1"/>
    <property type="molecule type" value="Genomic_DNA"/>
</dbReference>
<gene>
    <name evidence="3" type="ORF">N0V87_000922</name>
</gene>